<dbReference type="KEGG" id="ttc:FOKN1_2297"/>
<evidence type="ECO:0000313" key="2">
    <source>
        <dbReference type="Proteomes" id="UP000218765"/>
    </source>
</evidence>
<proteinExistence type="predicted"/>
<dbReference type="RefSeq" id="WP_096366740.1">
    <property type="nucleotide sequence ID" value="NZ_AP018052.1"/>
</dbReference>
<reference evidence="1 2" key="1">
    <citation type="submission" date="2017-05" db="EMBL/GenBank/DDBJ databases">
        <title>Thiocyanate degradation by Thiohalobacter thiocyanaticus FOKN1.</title>
        <authorList>
            <person name="Oshiki M."/>
            <person name="Fukushima T."/>
            <person name="Kawano S."/>
            <person name="Nakagawa J."/>
        </authorList>
    </citation>
    <scope>NUCLEOTIDE SEQUENCE [LARGE SCALE GENOMIC DNA]</scope>
    <source>
        <strain evidence="1 2">FOKN1</strain>
    </source>
</reference>
<dbReference type="OrthoDB" id="4544211at2"/>
<dbReference type="InterPro" id="IPR027417">
    <property type="entry name" value="P-loop_NTPase"/>
</dbReference>
<gene>
    <name evidence="1" type="ORF">FOKN1_2297</name>
</gene>
<name>A0A1Z4VSQ5_9GAMM</name>
<accession>A0A1Z4VSQ5</accession>
<keyword evidence="2" id="KW-1185">Reference proteome</keyword>
<dbReference type="InterPro" id="IPR027600">
    <property type="entry name" value="HprK-rel_A"/>
</dbReference>
<dbReference type="EMBL" id="AP018052">
    <property type="protein sequence ID" value="BAZ94671.1"/>
    <property type="molecule type" value="Genomic_DNA"/>
</dbReference>
<dbReference type="AlphaFoldDB" id="A0A1Z4VSQ5"/>
<sequence>MTLAAIAPGRLPGQLAGPGICVRTGPFVSRIQSRLPAVAAGLALLYPDYPLADPDGFTDFRVRLFSPNPLRRWWRPQVQFAMDGRIPFKPLPLSQAYPLLEWGLNWCITSHMHHYLLIHSAVVERNGLGVILPGEPGAGKSTLCAALVLRGWRLLSDEMAVIDLDRLELIPVVRPVSLKNASIEVIRRFAPEAVISPPALDTLKGTVAHLRVPRASIEGMDEPVRAGAIVFPRYRPDAVPAQAASETPGRTLLRIAQNTFNYSLLGERAFQALTAVVQGSRCHDLSYADLDEAIAWFDRLSGGAHA</sequence>
<evidence type="ECO:0008006" key="3">
    <source>
        <dbReference type="Google" id="ProtNLM"/>
    </source>
</evidence>
<dbReference type="Gene3D" id="3.40.50.300">
    <property type="entry name" value="P-loop containing nucleotide triphosphate hydrolases"/>
    <property type="match status" value="1"/>
</dbReference>
<protein>
    <recommendedName>
        <fullName evidence="3">HprK-related kinase A</fullName>
    </recommendedName>
</protein>
<organism evidence="1 2">
    <name type="scientific">Thiohalobacter thiocyanaticus</name>
    <dbReference type="NCBI Taxonomy" id="585455"/>
    <lineage>
        <taxon>Bacteria</taxon>
        <taxon>Pseudomonadati</taxon>
        <taxon>Pseudomonadota</taxon>
        <taxon>Gammaproteobacteria</taxon>
        <taxon>Thiohalobacterales</taxon>
        <taxon>Thiohalobacteraceae</taxon>
        <taxon>Thiohalobacter</taxon>
    </lineage>
</organism>
<dbReference type="Proteomes" id="UP000218765">
    <property type="component" value="Chromosome"/>
</dbReference>
<evidence type="ECO:0000313" key="1">
    <source>
        <dbReference type="EMBL" id="BAZ94671.1"/>
    </source>
</evidence>
<dbReference type="NCBIfam" id="TIGR04352">
    <property type="entry name" value="HprK_rel_A"/>
    <property type="match status" value="1"/>
</dbReference>
<dbReference type="SUPFAM" id="SSF53795">
    <property type="entry name" value="PEP carboxykinase-like"/>
    <property type="match status" value="1"/>
</dbReference>